<feature type="transmembrane region" description="Helical" evidence="2">
    <location>
        <begin position="31"/>
        <end position="50"/>
    </location>
</feature>
<dbReference type="AlphaFoldDB" id="A0A1E7EYL6"/>
<dbReference type="InParanoid" id="A0A1E7EYL6"/>
<evidence type="ECO:0000313" key="3">
    <source>
        <dbReference type="EMBL" id="OEU11108.1"/>
    </source>
</evidence>
<reference evidence="3 4" key="1">
    <citation type="submission" date="2016-09" db="EMBL/GenBank/DDBJ databases">
        <title>Extensive genetic diversity and differential bi-allelic expression allows diatom success in the polar Southern Ocean.</title>
        <authorList>
            <consortium name="DOE Joint Genome Institute"/>
            <person name="Mock T."/>
            <person name="Otillar R.P."/>
            <person name="Strauss J."/>
            <person name="Dupont C."/>
            <person name="Frickenhaus S."/>
            <person name="Maumus F."/>
            <person name="Mcmullan M."/>
            <person name="Sanges R."/>
            <person name="Schmutz J."/>
            <person name="Toseland A."/>
            <person name="Valas R."/>
            <person name="Veluchamy A."/>
            <person name="Ward B.J."/>
            <person name="Allen A."/>
            <person name="Barry K."/>
            <person name="Falciatore A."/>
            <person name="Ferrante M."/>
            <person name="Fortunato A.E."/>
            <person name="Gloeckner G."/>
            <person name="Gruber A."/>
            <person name="Hipkin R."/>
            <person name="Janech M."/>
            <person name="Kroth P."/>
            <person name="Leese F."/>
            <person name="Lindquist E."/>
            <person name="Lyon B.R."/>
            <person name="Martin J."/>
            <person name="Mayer C."/>
            <person name="Parker M."/>
            <person name="Quesneville H."/>
            <person name="Raymond J."/>
            <person name="Uhlig C."/>
            <person name="Valentin K.U."/>
            <person name="Worden A.Z."/>
            <person name="Armbrust E.V."/>
            <person name="Bowler C."/>
            <person name="Green B."/>
            <person name="Moulton V."/>
            <person name="Van Oosterhout C."/>
            <person name="Grigoriev I."/>
        </authorList>
    </citation>
    <scope>NUCLEOTIDE SEQUENCE [LARGE SCALE GENOMIC DNA]</scope>
    <source>
        <strain evidence="3 4">CCMP1102</strain>
    </source>
</reference>
<accession>A0A1E7EYL6</accession>
<protein>
    <submittedName>
        <fullName evidence="3">Uncharacterized protein</fullName>
    </submittedName>
</protein>
<evidence type="ECO:0000256" key="2">
    <source>
        <dbReference type="SAM" id="Phobius"/>
    </source>
</evidence>
<dbReference type="KEGG" id="fcy:FRACYDRAFT_270919"/>
<sequence length="150" mass="17262">MPLKRLIDNSKDTYGQDDDYILCPHMEWQTYVPYITLVVMVMLAVSNFVWNRYQMWEFAAVAVHNPAGGEQELVTVVGLQNKMEEDEYHHHSNDDDDDDDKTETETETACTSRELDNDDETACTRELDNDDDTTYTREPIGTGRNGAFLV</sequence>
<feature type="region of interest" description="Disordered" evidence="1">
    <location>
        <begin position="80"/>
        <end position="150"/>
    </location>
</feature>
<dbReference type="Proteomes" id="UP000095751">
    <property type="component" value="Unassembled WGS sequence"/>
</dbReference>
<gene>
    <name evidence="3" type="ORF">FRACYDRAFT_270919</name>
</gene>
<keyword evidence="2" id="KW-1133">Transmembrane helix</keyword>
<keyword evidence="4" id="KW-1185">Reference proteome</keyword>
<proteinExistence type="predicted"/>
<name>A0A1E7EYL6_9STRA</name>
<keyword evidence="2" id="KW-0472">Membrane</keyword>
<evidence type="ECO:0000313" key="4">
    <source>
        <dbReference type="Proteomes" id="UP000095751"/>
    </source>
</evidence>
<feature type="compositionally biased region" description="Acidic residues" evidence="1">
    <location>
        <begin position="94"/>
        <end position="106"/>
    </location>
</feature>
<dbReference type="EMBL" id="KV784369">
    <property type="protein sequence ID" value="OEU11108.1"/>
    <property type="molecule type" value="Genomic_DNA"/>
</dbReference>
<keyword evidence="2" id="KW-0812">Transmembrane</keyword>
<evidence type="ECO:0000256" key="1">
    <source>
        <dbReference type="SAM" id="MobiDB-lite"/>
    </source>
</evidence>
<organism evidence="3 4">
    <name type="scientific">Fragilariopsis cylindrus CCMP1102</name>
    <dbReference type="NCBI Taxonomy" id="635003"/>
    <lineage>
        <taxon>Eukaryota</taxon>
        <taxon>Sar</taxon>
        <taxon>Stramenopiles</taxon>
        <taxon>Ochrophyta</taxon>
        <taxon>Bacillariophyta</taxon>
        <taxon>Bacillariophyceae</taxon>
        <taxon>Bacillariophycidae</taxon>
        <taxon>Bacillariales</taxon>
        <taxon>Bacillariaceae</taxon>
        <taxon>Fragilariopsis</taxon>
    </lineage>
</organism>